<dbReference type="GO" id="GO:0000981">
    <property type="term" value="F:DNA-binding transcription factor activity, RNA polymerase II-specific"/>
    <property type="evidence" value="ECO:0007669"/>
    <property type="project" value="InterPro"/>
</dbReference>
<dbReference type="RefSeq" id="XP_019039072.1">
    <property type="nucleotide sequence ID" value="XM_019183369.1"/>
</dbReference>
<dbReference type="InterPro" id="IPR036864">
    <property type="entry name" value="Zn2-C6_fun-type_DNA-bd_sf"/>
</dbReference>
<dbReference type="GeneID" id="30200615"/>
<dbReference type="SMART" id="SM00066">
    <property type="entry name" value="GAL4"/>
    <property type="match status" value="1"/>
</dbReference>
<dbReference type="STRING" id="683960.A0A1E3P373"/>
<dbReference type="Pfam" id="PF00172">
    <property type="entry name" value="Zn_clus"/>
    <property type="match status" value="1"/>
</dbReference>
<accession>A0A1E3P373</accession>
<dbReference type="Gene3D" id="4.10.240.10">
    <property type="entry name" value="Zn(2)-C6 fungal-type DNA-binding domain"/>
    <property type="match status" value="1"/>
</dbReference>
<proteinExistence type="predicted"/>
<organism evidence="4 5">
    <name type="scientific">Wickerhamomyces anomalus (strain ATCC 58044 / CBS 1984 / NCYC 433 / NRRL Y-366-8)</name>
    <name type="common">Yeast</name>
    <name type="synonym">Hansenula anomala</name>
    <dbReference type="NCBI Taxonomy" id="683960"/>
    <lineage>
        <taxon>Eukaryota</taxon>
        <taxon>Fungi</taxon>
        <taxon>Dikarya</taxon>
        <taxon>Ascomycota</taxon>
        <taxon>Saccharomycotina</taxon>
        <taxon>Saccharomycetes</taxon>
        <taxon>Phaffomycetales</taxon>
        <taxon>Wickerhamomycetaceae</taxon>
        <taxon>Wickerhamomyces</taxon>
    </lineage>
</organism>
<reference evidence="4 5" key="1">
    <citation type="journal article" date="2016" name="Proc. Natl. Acad. Sci. U.S.A.">
        <title>Comparative genomics of biotechnologically important yeasts.</title>
        <authorList>
            <person name="Riley R."/>
            <person name="Haridas S."/>
            <person name="Wolfe K.H."/>
            <person name="Lopes M.R."/>
            <person name="Hittinger C.T."/>
            <person name="Goeker M."/>
            <person name="Salamov A.A."/>
            <person name="Wisecaver J.H."/>
            <person name="Long T.M."/>
            <person name="Calvey C.H."/>
            <person name="Aerts A.L."/>
            <person name="Barry K.W."/>
            <person name="Choi C."/>
            <person name="Clum A."/>
            <person name="Coughlan A.Y."/>
            <person name="Deshpande S."/>
            <person name="Douglass A.P."/>
            <person name="Hanson S.J."/>
            <person name="Klenk H.-P."/>
            <person name="LaButti K.M."/>
            <person name="Lapidus A."/>
            <person name="Lindquist E.A."/>
            <person name="Lipzen A.M."/>
            <person name="Meier-Kolthoff J.P."/>
            <person name="Ohm R.A."/>
            <person name="Otillar R.P."/>
            <person name="Pangilinan J.L."/>
            <person name="Peng Y."/>
            <person name="Rokas A."/>
            <person name="Rosa C.A."/>
            <person name="Scheuner C."/>
            <person name="Sibirny A.A."/>
            <person name="Slot J.C."/>
            <person name="Stielow J.B."/>
            <person name="Sun H."/>
            <person name="Kurtzman C.P."/>
            <person name="Blackwell M."/>
            <person name="Grigoriev I.V."/>
            <person name="Jeffries T.W."/>
        </authorList>
    </citation>
    <scope>NUCLEOTIDE SEQUENCE [LARGE SCALE GENOMIC DNA]</scope>
    <source>
        <strain evidence="5">ATCC 58044 / CBS 1984 / NCYC 433 / NRRL Y-366-8</strain>
    </source>
</reference>
<gene>
    <name evidence="4" type="ORF">WICANDRAFT_62450</name>
</gene>
<dbReference type="SUPFAM" id="SSF57701">
    <property type="entry name" value="Zn2/Cys6 DNA-binding domain"/>
    <property type="match status" value="1"/>
</dbReference>
<dbReference type="CDD" id="cd00067">
    <property type="entry name" value="GAL4"/>
    <property type="match status" value="1"/>
</dbReference>
<evidence type="ECO:0000256" key="2">
    <source>
        <dbReference type="SAM" id="MobiDB-lite"/>
    </source>
</evidence>
<keyword evidence="1" id="KW-0539">Nucleus</keyword>
<dbReference type="GO" id="GO:0008270">
    <property type="term" value="F:zinc ion binding"/>
    <property type="evidence" value="ECO:0007669"/>
    <property type="project" value="InterPro"/>
</dbReference>
<keyword evidence="5" id="KW-1185">Reference proteome</keyword>
<feature type="domain" description="Zn(2)-C6 fungal-type" evidence="3">
    <location>
        <begin position="10"/>
        <end position="40"/>
    </location>
</feature>
<feature type="region of interest" description="Disordered" evidence="2">
    <location>
        <begin position="57"/>
        <end position="77"/>
    </location>
</feature>
<dbReference type="PANTHER" id="PTHR37534:SF46">
    <property type="entry name" value="ZN(II)2CYS6 TRANSCRIPTION FACTOR (EUROFUNG)"/>
    <property type="match status" value="1"/>
</dbReference>
<evidence type="ECO:0000313" key="4">
    <source>
        <dbReference type="EMBL" id="ODQ59865.1"/>
    </source>
</evidence>
<dbReference type="OrthoDB" id="3598904at2759"/>
<dbReference type="AlphaFoldDB" id="A0A1E3P373"/>
<feature type="compositionally biased region" description="Low complexity" evidence="2">
    <location>
        <begin position="57"/>
        <end position="71"/>
    </location>
</feature>
<dbReference type="Proteomes" id="UP000094112">
    <property type="component" value="Unassembled WGS sequence"/>
</dbReference>
<evidence type="ECO:0000259" key="3">
    <source>
        <dbReference type="PROSITE" id="PS50048"/>
    </source>
</evidence>
<dbReference type="PROSITE" id="PS00463">
    <property type="entry name" value="ZN2_CY6_FUNGAL_1"/>
    <property type="match status" value="1"/>
</dbReference>
<dbReference type="EMBL" id="KV454210">
    <property type="protein sequence ID" value="ODQ59865.1"/>
    <property type="molecule type" value="Genomic_DNA"/>
</dbReference>
<evidence type="ECO:0000256" key="1">
    <source>
        <dbReference type="ARBA" id="ARBA00023242"/>
    </source>
</evidence>
<dbReference type="PANTHER" id="PTHR37534">
    <property type="entry name" value="TRANSCRIPTIONAL ACTIVATOR PROTEIN UGA3"/>
    <property type="match status" value="1"/>
</dbReference>
<dbReference type="InterPro" id="IPR001138">
    <property type="entry name" value="Zn2Cys6_DnaBD"/>
</dbReference>
<evidence type="ECO:0000313" key="5">
    <source>
        <dbReference type="Proteomes" id="UP000094112"/>
    </source>
</evidence>
<name>A0A1E3P373_WICAA</name>
<dbReference type="PROSITE" id="PS50048">
    <property type="entry name" value="ZN2_CY6_FUNGAL_2"/>
    <property type="match status" value="1"/>
</dbReference>
<protein>
    <recommendedName>
        <fullName evidence="3">Zn(2)-C6 fungal-type domain-containing protein</fullName>
    </recommendedName>
</protein>
<sequence length="161" mass="18411">MPKSKRTRTGCLCCRRRHKKCDELKPSCKFCISKGLKCEWPIKGSIFVNYQSNTTTNTNNSSFDSDQSQSSDSRKSSIDENLYKLSNNVNTNNSLPPIKHYHMVIPREHQYTSTIFTSPQTSPTFKEMTFNSINSEEKNPNSIVPMNFNTSKRLSVDSLLN</sequence>